<dbReference type="NCBIfam" id="TIGR03570">
    <property type="entry name" value="NeuD_NnaD"/>
    <property type="match status" value="1"/>
</dbReference>
<evidence type="ECO:0000313" key="9">
    <source>
        <dbReference type="Proteomes" id="UP000010792"/>
    </source>
</evidence>
<keyword evidence="2 8" id="KW-0808">Transferase</keyword>
<keyword evidence="9" id="KW-1185">Reference proteome</keyword>
<evidence type="ECO:0000259" key="7">
    <source>
        <dbReference type="Pfam" id="PF17836"/>
    </source>
</evidence>
<dbReference type="Pfam" id="PF00132">
    <property type="entry name" value="Hexapep"/>
    <property type="match status" value="1"/>
</dbReference>
<dbReference type="Pfam" id="PF17836">
    <property type="entry name" value="PglD_N"/>
    <property type="match status" value="1"/>
</dbReference>
<dbReference type="InterPro" id="IPR011004">
    <property type="entry name" value="Trimer_LpxA-like_sf"/>
</dbReference>
<keyword evidence="3" id="KW-0677">Repeat</keyword>
<evidence type="ECO:0000256" key="6">
    <source>
        <dbReference type="PIRSR" id="PIRSR620019-2"/>
    </source>
</evidence>
<dbReference type="PROSITE" id="PS00101">
    <property type="entry name" value="HEXAPEP_TRANSFERASES"/>
    <property type="match status" value="1"/>
</dbReference>
<dbReference type="EMBL" id="FO082820">
    <property type="protein sequence ID" value="CCF20868.1"/>
    <property type="molecule type" value="Genomic_DNA"/>
</dbReference>
<sequence>MTRRIVCIGGGGHAVVVIDALQAIVSTAADMEIAGFTDETGAAQPILGLPCIGTDADLPHLVASRLLTHYIVAVGSTRGGGELRTRLFIAGEAAGLAPLTAIHPSAIVARSALIGEGTIVMAGAVIQPRVEIGRNVIVNTRASIDHDCRIGDHVHVAPGAVLSGGILLEDGCHVGAGAVILQNLRIERGATVAAGSTVVRGVAAGALVKGTPAR</sequence>
<dbReference type="InterPro" id="IPR050179">
    <property type="entry name" value="Trans_hexapeptide_repeat"/>
</dbReference>
<evidence type="ECO:0000313" key="8">
    <source>
        <dbReference type="EMBL" id="CCF20868.1"/>
    </source>
</evidence>
<dbReference type="PANTHER" id="PTHR43300:SF7">
    <property type="entry name" value="UDP-N-ACETYLBACILLOSAMINE N-ACETYLTRANSFERASE"/>
    <property type="match status" value="1"/>
</dbReference>
<dbReference type="Proteomes" id="UP000010792">
    <property type="component" value="Chromosome"/>
</dbReference>
<feature type="domain" description="PglD N-terminal" evidence="7">
    <location>
        <begin position="4"/>
        <end position="77"/>
    </location>
</feature>
<feature type="site" description="Increases basicity of active site His" evidence="5">
    <location>
        <position position="147"/>
    </location>
</feature>
<dbReference type="InterPro" id="IPR020019">
    <property type="entry name" value="AcTrfase_PglD-like"/>
</dbReference>
<protein>
    <submittedName>
        <fullName evidence="8">Sugar O-acyltransferase, sialic acid O-acetyltransferase NeuD family</fullName>
    </submittedName>
</protein>
<feature type="active site" description="Proton acceptor" evidence="5">
    <location>
        <position position="146"/>
    </location>
</feature>
<dbReference type="KEGG" id="rht:NT26_3145"/>
<gene>
    <name evidence="8" type="ORF">NT26_3145</name>
</gene>
<keyword evidence="4 8" id="KW-0012">Acyltransferase</keyword>
<evidence type="ECO:0000256" key="4">
    <source>
        <dbReference type="ARBA" id="ARBA00023315"/>
    </source>
</evidence>
<dbReference type="STRING" id="1125847.NT26_3145"/>
<dbReference type="SUPFAM" id="SSF51161">
    <property type="entry name" value="Trimeric LpxA-like enzymes"/>
    <property type="match status" value="1"/>
</dbReference>
<dbReference type="RefSeq" id="WP_052639872.1">
    <property type="nucleotide sequence ID" value="NZ_FO082820.1"/>
</dbReference>
<dbReference type="Gene3D" id="3.40.50.20">
    <property type="match status" value="1"/>
</dbReference>
<dbReference type="InterPro" id="IPR018357">
    <property type="entry name" value="Hexapep_transf_CS"/>
</dbReference>
<dbReference type="InterPro" id="IPR001451">
    <property type="entry name" value="Hexapep"/>
</dbReference>
<name>L0NID4_9HYPH</name>
<dbReference type="AlphaFoldDB" id="L0NID4"/>
<feature type="binding site" evidence="6">
    <location>
        <position position="75"/>
    </location>
    <ligand>
        <name>substrate</name>
    </ligand>
</feature>
<dbReference type="CDD" id="cd03360">
    <property type="entry name" value="LbH_AT_putative"/>
    <property type="match status" value="1"/>
</dbReference>
<dbReference type="PANTHER" id="PTHR43300">
    <property type="entry name" value="ACETYLTRANSFERASE"/>
    <property type="match status" value="1"/>
</dbReference>
<dbReference type="OrthoDB" id="9815592at2"/>
<dbReference type="Gene3D" id="2.160.10.10">
    <property type="entry name" value="Hexapeptide repeat proteins"/>
    <property type="match status" value="1"/>
</dbReference>
<dbReference type="InterPro" id="IPR041561">
    <property type="entry name" value="PglD_N"/>
</dbReference>
<feature type="binding site" evidence="6">
    <location>
        <position position="155"/>
    </location>
    <ligand>
        <name>acetyl-CoA</name>
        <dbReference type="ChEBI" id="CHEBI:57288"/>
    </ligand>
</feature>
<evidence type="ECO:0000256" key="1">
    <source>
        <dbReference type="ARBA" id="ARBA00007274"/>
    </source>
</evidence>
<evidence type="ECO:0000256" key="3">
    <source>
        <dbReference type="ARBA" id="ARBA00022737"/>
    </source>
</evidence>
<dbReference type="GO" id="GO:0016746">
    <property type="term" value="F:acyltransferase activity"/>
    <property type="evidence" value="ECO:0007669"/>
    <property type="project" value="UniProtKB-KW"/>
</dbReference>
<proteinExistence type="inferred from homology"/>
<evidence type="ECO:0000256" key="2">
    <source>
        <dbReference type="ARBA" id="ARBA00022679"/>
    </source>
</evidence>
<reference evidence="8 9" key="1">
    <citation type="journal article" date="2013" name="Genome Biol. Evol.">
        <title>Life in an arsenic-containing gold mine: genome and physiology of the autotrophic arsenite-oxidizing bacterium rhizobium sp. NT-26.</title>
        <authorList>
            <person name="Andres J."/>
            <person name="Arsene-Ploetze F."/>
            <person name="Barbe V."/>
            <person name="Brochier-Armanet C."/>
            <person name="Cleiss-Arnold J."/>
            <person name="Coppee J.Y."/>
            <person name="Dillies M.A."/>
            <person name="Geist"/>
            <person name="L"/>
            <person name="Joublin A."/>
            <person name="Koechler S."/>
            <person name="Lassalle F."/>
            <person name="Marchal M."/>
            <person name="Medigue C."/>
            <person name="Muller D."/>
            <person name="Nesme X."/>
            <person name="Plewniak F."/>
            <person name="Proux C."/>
            <person name="Ramirez-Bahena M.H."/>
            <person name="Schenowitz C."/>
            <person name="Sismeiro O."/>
            <person name="Vallenet D."/>
            <person name="Santini J.M."/>
            <person name="Bertin P.N."/>
        </authorList>
    </citation>
    <scope>NUCLEOTIDE SEQUENCE [LARGE SCALE GENOMIC DNA]</scope>
    <source>
        <strain evidence="8 9">NT-26</strain>
    </source>
</reference>
<accession>L0NID4</accession>
<evidence type="ECO:0000256" key="5">
    <source>
        <dbReference type="PIRSR" id="PIRSR620019-1"/>
    </source>
</evidence>
<comment type="similarity">
    <text evidence="1">Belongs to the transferase hexapeptide repeat family.</text>
</comment>
<organism evidence="8 9">
    <name type="scientific">Pseudorhizobium banfieldiae</name>
    <dbReference type="NCBI Taxonomy" id="1125847"/>
    <lineage>
        <taxon>Bacteria</taxon>
        <taxon>Pseudomonadati</taxon>
        <taxon>Pseudomonadota</taxon>
        <taxon>Alphaproteobacteria</taxon>
        <taxon>Hyphomicrobiales</taxon>
        <taxon>Rhizobiaceae</taxon>
        <taxon>Rhizobium/Agrobacterium group</taxon>
        <taxon>Pseudorhizobium</taxon>
    </lineage>
</organism>